<evidence type="ECO:0000313" key="2">
    <source>
        <dbReference type="Proteomes" id="UP000255303"/>
    </source>
</evidence>
<reference evidence="1 2" key="1">
    <citation type="submission" date="2018-06" db="EMBL/GenBank/DDBJ databases">
        <authorList>
            <consortium name="Pathogen Informatics"/>
            <person name="Doyle S."/>
        </authorList>
    </citation>
    <scope>NUCLEOTIDE SEQUENCE [LARGE SCALE GENOMIC DNA]</scope>
    <source>
        <strain evidence="1 2">NCTC10692</strain>
    </source>
</reference>
<gene>
    <name evidence="1" type="ORF">NCTC10692_04874</name>
</gene>
<dbReference type="RefSeq" id="WP_074860555.1">
    <property type="nucleotide sequence ID" value="NZ_FNZC01000064.1"/>
</dbReference>
<sequence>MPLIKPDATELEYLKARIVGLAALHREIAALSQAADLPALLRMGELVDSHLRELHPAAINEYEMVAFRGQVREMTHNCRRVLAH</sequence>
<protein>
    <submittedName>
        <fullName evidence="1">Uncharacterized protein</fullName>
    </submittedName>
</protein>
<evidence type="ECO:0000313" key="1">
    <source>
        <dbReference type="EMBL" id="SUE72718.1"/>
    </source>
</evidence>
<dbReference type="AlphaFoldDB" id="A0A379PLT8"/>
<name>A0A379PLT8_ECTOL</name>
<proteinExistence type="predicted"/>
<dbReference type="Proteomes" id="UP000255303">
    <property type="component" value="Unassembled WGS sequence"/>
</dbReference>
<accession>A0A379PLT8</accession>
<organism evidence="1 2">
    <name type="scientific">Ectopseudomonas oleovorans</name>
    <name type="common">Pseudomonas oleovorans</name>
    <dbReference type="NCBI Taxonomy" id="301"/>
    <lineage>
        <taxon>Bacteria</taxon>
        <taxon>Pseudomonadati</taxon>
        <taxon>Pseudomonadota</taxon>
        <taxon>Gammaproteobacteria</taxon>
        <taxon>Pseudomonadales</taxon>
        <taxon>Pseudomonadaceae</taxon>
        <taxon>Ectopseudomonas</taxon>
    </lineage>
</organism>
<dbReference type="EMBL" id="UGUV01000003">
    <property type="protein sequence ID" value="SUE72718.1"/>
    <property type="molecule type" value="Genomic_DNA"/>
</dbReference>